<dbReference type="EMBL" id="JAPTHD010000015">
    <property type="protein sequence ID" value="MDV5825666.1"/>
    <property type="molecule type" value="Genomic_DNA"/>
</dbReference>
<dbReference type="PANTHER" id="PTHR30535">
    <property type="entry name" value="VITAMIN B12-BINDING PROTEIN"/>
    <property type="match status" value="1"/>
</dbReference>
<dbReference type="InterPro" id="IPR002491">
    <property type="entry name" value="ABC_transptr_periplasmic_BD"/>
</dbReference>
<dbReference type="Pfam" id="PF01497">
    <property type="entry name" value="Peripla_BP_2"/>
    <property type="match status" value="1"/>
</dbReference>
<evidence type="ECO:0000259" key="1">
    <source>
        <dbReference type="PROSITE" id="PS50983"/>
    </source>
</evidence>
<feature type="domain" description="Fe/B12 periplasmic-binding" evidence="1">
    <location>
        <begin position="63"/>
        <end position="361"/>
    </location>
</feature>
<evidence type="ECO:0000313" key="2">
    <source>
        <dbReference type="EMBL" id="MDV5825666.1"/>
    </source>
</evidence>
<dbReference type="RefSeq" id="WP_317518035.1">
    <property type="nucleotide sequence ID" value="NZ_JAPTHD010000015.1"/>
</dbReference>
<protein>
    <submittedName>
        <fullName evidence="2">ABC transporter substrate-binding protein</fullName>
    </submittedName>
</protein>
<accession>A0ABU4A1J8</accession>
<dbReference type="PROSITE" id="PS50983">
    <property type="entry name" value="FE_B12_PBP"/>
    <property type="match status" value="1"/>
</dbReference>
<dbReference type="InterPro" id="IPR050902">
    <property type="entry name" value="ABC_Transporter_SBP"/>
</dbReference>
<comment type="caution">
    <text evidence="2">The sequence shown here is derived from an EMBL/GenBank/DDBJ whole genome shotgun (WGS) entry which is preliminary data.</text>
</comment>
<dbReference type="PROSITE" id="PS51257">
    <property type="entry name" value="PROKAR_LIPOPROTEIN"/>
    <property type="match status" value="1"/>
</dbReference>
<gene>
    <name evidence="2" type="ORF">O0R41_18845</name>
</gene>
<sequence>MGARGISDNAQTRARWWSVAMAALGALLLMSCLSGCAPEAQQEAPAEGVLLDLRGRPITLDKPATRLAIDDSRYLVALGLLHPDPVSLLVAWPKDINRLGPETYAQFLRKSPALADLPKIGSSAGAFDAESLLAAHPDIAILSLESGVTDSQIAQLEQAGIKVVVLDFFQKPFEHLEKSLLLLGKITGREAQARDFVAFRAGHMKRIADRVAQLAVDDRPAVFVEAHAGMTPDCCNSPGRGNIGDYIDFVGGHNIGADVIDKPFGKLNMEYVISQRPTVYIATGGPHLAKAGGLVLGAGYDATQARASLARVAARQGLSQLPAVQSGRTHGFSHQLINSPLDIVAIETFATWIHPDQFKDVDPAQTLSEINRRFLAIPYQGTYWTSLN</sequence>
<name>A0ABU4A1J8_9SPHN</name>
<keyword evidence="3" id="KW-1185">Reference proteome</keyword>
<evidence type="ECO:0000313" key="3">
    <source>
        <dbReference type="Proteomes" id="UP001185984"/>
    </source>
</evidence>
<organism evidence="2 3">
    <name type="scientific">Sphingobium naphthae</name>
    <dbReference type="NCBI Taxonomy" id="1886786"/>
    <lineage>
        <taxon>Bacteria</taxon>
        <taxon>Pseudomonadati</taxon>
        <taxon>Pseudomonadota</taxon>
        <taxon>Alphaproteobacteria</taxon>
        <taxon>Sphingomonadales</taxon>
        <taxon>Sphingomonadaceae</taxon>
        <taxon>Sphingobium</taxon>
    </lineage>
</organism>
<dbReference type="SUPFAM" id="SSF53807">
    <property type="entry name" value="Helical backbone' metal receptor"/>
    <property type="match status" value="1"/>
</dbReference>
<dbReference type="Proteomes" id="UP001185984">
    <property type="component" value="Unassembled WGS sequence"/>
</dbReference>
<dbReference type="Gene3D" id="3.40.50.1980">
    <property type="entry name" value="Nitrogenase molybdenum iron protein domain"/>
    <property type="match status" value="2"/>
</dbReference>
<dbReference type="PANTHER" id="PTHR30535:SF34">
    <property type="entry name" value="MOLYBDATE-BINDING PROTEIN MOLA"/>
    <property type="match status" value="1"/>
</dbReference>
<proteinExistence type="predicted"/>
<reference evidence="3" key="1">
    <citation type="journal article" date="2022" name="J Environ Chem Eng">
        <title>Biodegradation of petroleum oil using a constructed nonpathogenic and heavy metal-tolerant bacterial consortium isolated from marine sponges.</title>
        <authorList>
            <person name="Dechsakulwatana C."/>
            <person name="Rungsihiranrut A."/>
            <person name="Muangchinda C."/>
            <person name="Ningthoujam R."/>
            <person name="Klankeo P."/>
            <person name="Pinyakong O."/>
        </authorList>
    </citation>
    <scope>NUCLEOTIDE SEQUENCE [LARGE SCALE GENOMIC DNA]</scope>
    <source>
        <strain evidence="3">MO2-4</strain>
    </source>
</reference>